<dbReference type="Proteomes" id="UP000029431">
    <property type="component" value="Chromosome"/>
</dbReference>
<keyword evidence="2" id="KW-1185">Reference proteome</keyword>
<dbReference type="HOGENOM" id="CLU_143486_0_0_9"/>
<dbReference type="RefSeq" id="WP_023482949.1">
    <property type="nucleotide sequence ID" value="NC_023134.1"/>
</dbReference>
<dbReference type="AlphaFoldDB" id="V9W2U7"/>
<evidence type="ECO:0000313" key="2">
    <source>
        <dbReference type="Proteomes" id="UP000029431"/>
    </source>
</evidence>
<dbReference type="KEGG" id="plv:ERIC2_c14950"/>
<accession>V9W2U7</accession>
<protein>
    <submittedName>
        <fullName evidence="1">Uncharacterized protein</fullName>
    </submittedName>
</protein>
<reference evidence="1 2" key="1">
    <citation type="journal article" date="2014" name="PLoS ONE">
        <title>How to Kill the Honey Bee Larva: Genomic Potential and Virulence Mechanisms of Paenibacillus larvae.</title>
        <authorList>
            <person name="Djukic M."/>
            <person name="Brzuszkiewicz E."/>
            <person name="Funfhaus A."/>
            <person name="Voss J."/>
            <person name="Gollnow K."/>
            <person name="Poppinga L."/>
            <person name="Liesegang H."/>
            <person name="Garcia-Gonzalez E."/>
            <person name="Genersch E."/>
            <person name="Daniel R."/>
        </authorList>
    </citation>
    <scope>NUCLEOTIDE SEQUENCE [LARGE SCALE GENOMIC DNA]</scope>
    <source>
        <strain evidence="1 2">DSM 25430</strain>
    </source>
</reference>
<proteinExistence type="predicted"/>
<evidence type="ECO:0000313" key="1">
    <source>
        <dbReference type="EMBL" id="AHD05321.1"/>
    </source>
</evidence>
<dbReference type="eggNOG" id="ENOG5032S6I">
    <property type="taxonomic scope" value="Bacteria"/>
</dbReference>
<name>V9W2U7_9BACL</name>
<dbReference type="EMBL" id="CP003355">
    <property type="protein sequence ID" value="AHD05321.1"/>
    <property type="molecule type" value="Genomic_DNA"/>
</dbReference>
<sequence>MREEMEYPVKQKQVVYEAEAKVVEYIKICRERLYKICHQCIDRLVRIQTMDGIVYEGMIVKVDKKHVYLSVSQGYPDGYMERGFFYGPGAYYSNVILPLALFDLLTITLLI</sequence>
<gene>
    <name evidence="1" type="ORF">ERIC2_c14950</name>
</gene>
<organism evidence="1 2">
    <name type="scientific">Paenibacillus larvae subsp. larvae DSM 25430</name>
    <dbReference type="NCBI Taxonomy" id="697284"/>
    <lineage>
        <taxon>Bacteria</taxon>
        <taxon>Bacillati</taxon>
        <taxon>Bacillota</taxon>
        <taxon>Bacilli</taxon>
        <taxon>Bacillales</taxon>
        <taxon>Paenibacillaceae</taxon>
        <taxon>Paenibacillus</taxon>
    </lineage>
</organism>
<dbReference type="PATRIC" id="fig|697284.3.peg.1432"/>